<comment type="caution">
    <text evidence="1">The sequence shown here is derived from an EMBL/GenBank/DDBJ whole genome shotgun (WGS) entry which is preliminary data.</text>
</comment>
<dbReference type="PANTHER" id="PTHR43857">
    <property type="entry name" value="BLR7761 PROTEIN"/>
    <property type="match status" value="1"/>
</dbReference>
<dbReference type="PANTHER" id="PTHR43857:SF1">
    <property type="entry name" value="YJGH FAMILY PROTEIN"/>
    <property type="match status" value="1"/>
</dbReference>
<dbReference type="EMBL" id="JAUSZI010000002">
    <property type="protein sequence ID" value="MDQ1023441.1"/>
    <property type="molecule type" value="Genomic_DNA"/>
</dbReference>
<dbReference type="SUPFAM" id="SSF55298">
    <property type="entry name" value="YjgF-like"/>
    <property type="match status" value="1"/>
</dbReference>
<sequence length="171" mass="18886">MARLLLFHLNLAPYRSWELTFRDRSDMSRADADQVESFGVPWEESYGYVQAVKRGDTIYLSGQVAHDGTELVAPAPVNEDGLVTDFSNMGEQLRQCYANAAELLKRFDASLDDVVDEVLYVVDADAGDAAAGPVRKEAYGRPDPQVASTMIGTPRLAFPELLVEVKFVARV</sequence>
<dbReference type="Gene3D" id="3.30.1330.40">
    <property type="entry name" value="RutC-like"/>
    <property type="match status" value="1"/>
</dbReference>
<evidence type="ECO:0000313" key="2">
    <source>
        <dbReference type="Proteomes" id="UP001230328"/>
    </source>
</evidence>
<gene>
    <name evidence="1" type="ORF">QF035_001023</name>
</gene>
<dbReference type="RefSeq" id="WP_307518472.1">
    <property type="nucleotide sequence ID" value="NZ_JAUSZI010000002.1"/>
</dbReference>
<accession>A0ABU0SL53</accession>
<dbReference type="Proteomes" id="UP001230328">
    <property type="component" value="Unassembled WGS sequence"/>
</dbReference>
<evidence type="ECO:0000313" key="1">
    <source>
        <dbReference type="EMBL" id="MDQ1023441.1"/>
    </source>
</evidence>
<proteinExistence type="predicted"/>
<reference evidence="1 2" key="1">
    <citation type="submission" date="2023-07" db="EMBL/GenBank/DDBJ databases">
        <title>Comparative genomics of wheat-associated soil bacteria to identify genetic determinants of phenazine resistance.</title>
        <authorList>
            <person name="Mouncey N."/>
        </authorList>
    </citation>
    <scope>NUCLEOTIDE SEQUENCE [LARGE SCALE GENOMIC DNA]</scope>
    <source>
        <strain evidence="1 2">V2I4</strain>
    </source>
</reference>
<dbReference type="Pfam" id="PF01042">
    <property type="entry name" value="Ribonuc_L-PSP"/>
    <property type="match status" value="1"/>
</dbReference>
<protein>
    <submittedName>
        <fullName evidence="1">Enamine deaminase RidA (YjgF/YER057c/UK114 family)</fullName>
    </submittedName>
</protein>
<name>A0ABU0SL53_9ACTN</name>
<dbReference type="InterPro" id="IPR006175">
    <property type="entry name" value="YjgF/YER057c/UK114"/>
</dbReference>
<keyword evidence="2" id="KW-1185">Reference proteome</keyword>
<dbReference type="InterPro" id="IPR035959">
    <property type="entry name" value="RutC-like_sf"/>
</dbReference>
<organism evidence="1 2">
    <name type="scientific">Streptomyces umbrinus</name>
    <dbReference type="NCBI Taxonomy" id="67370"/>
    <lineage>
        <taxon>Bacteria</taxon>
        <taxon>Bacillati</taxon>
        <taxon>Actinomycetota</taxon>
        <taxon>Actinomycetes</taxon>
        <taxon>Kitasatosporales</taxon>
        <taxon>Streptomycetaceae</taxon>
        <taxon>Streptomyces</taxon>
        <taxon>Streptomyces phaeochromogenes group</taxon>
    </lineage>
</organism>